<sequence length="53" mass="5897">MDSQHDDPAIRTHPQAAPGAAPPLPLDPQERADLQEDLRRQREQDWAELGGEA</sequence>
<gene>
    <name evidence="2" type="ORF">SAMN06273567_102138</name>
</gene>
<accession>A0A521C4L9</accession>
<proteinExistence type="predicted"/>
<dbReference type="AlphaFoldDB" id="A0A521C4L9"/>
<evidence type="ECO:0000313" key="3">
    <source>
        <dbReference type="Proteomes" id="UP000317484"/>
    </source>
</evidence>
<evidence type="ECO:0000256" key="1">
    <source>
        <dbReference type="SAM" id="MobiDB-lite"/>
    </source>
</evidence>
<name>A0A521C4L9_9ACTN</name>
<protein>
    <submittedName>
        <fullName evidence="2">Uncharacterized protein</fullName>
    </submittedName>
</protein>
<feature type="compositionally biased region" description="Basic and acidic residues" evidence="1">
    <location>
        <begin position="28"/>
        <end position="45"/>
    </location>
</feature>
<keyword evidence="3" id="KW-1185">Reference proteome</keyword>
<dbReference type="RefSeq" id="WP_185938205.1">
    <property type="nucleotide sequence ID" value="NZ_FXTJ01000002.1"/>
</dbReference>
<dbReference type="Proteomes" id="UP000317484">
    <property type="component" value="Unassembled WGS sequence"/>
</dbReference>
<evidence type="ECO:0000313" key="2">
    <source>
        <dbReference type="EMBL" id="SMO54285.1"/>
    </source>
</evidence>
<feature type="region of interest" description="Disordered" evidence="1">
    <location>
        <begin position="1"/>
        <end position="53"/>
    </location>
</feature>
<dbReference type="EMBL" id="FXTJ01000002">
    <property type="protein sequence ID" value="SMO54285.1"/>
    <property type="molecule type" value="Genomic_DNA"/>
</dbReference>
<feature type="compositionally biased region" description="Basic and acidic residues" evidence="1">
    <location>
        <begin position="1"/>
        <end position="10"/>
    </location>
</feature>
<reference evidence="2 3" key="1">
    <citation type="submission" date="2017-05" db="EMBL/GenBank/DDBJ databases">
        <authorList>
            <person name="Varghese N."/>
            <person name="Submissions S."/>
        </authorList>
    </citation>
    <scope>NUCLEOTIDE SEQUENCE [LARGE SCALE GENOMIC DNA]</scope>
    <source>
        <strain evidence="2 3">DSM 46834</strain>
    </source>
</reference>
<organism evidence="2 3">
    <name type="scientific">Geodermatophilus aquaeductus</name>
    <dbReference type="NCBI Taxonomy" id="1564161"/>
    <lineage>
        <taxon>Bacteria</taxon>
        <taxon>Bacillati</taxon>
        <taxon>Actinomycetota</taxon>
        <taxon>Actinomycetes</taxon>
        <taxon>Geodermatophilales</taxon>
        <taxon>Geodermatophilaceae</taxon>
        <taxon>Geodermatophilus</taxon>
    </lineage>
</organism>